<accession>A0AAW0A8I2</accession>
<feature type="region of interest" description="Disordered" evidence="1">
    <location>
        <begin position="1"/>
        <end position="49"/>
    </location>
</feature>
<evidence type="ECO:0000313" key="3">
    <source>
        <dbReference type="Proteomes" id="UP001362999"/>
    </source>
</evidence>
<feature type="compositionally biased region" description="Pro residues" evidence="1">
    <location>
        <begin position="28"/>
        <end position="47"/>
    </location>
</feature>
<organism evidence="2 3">
    <name type="scientific">Favolaschia claudopus</name>
    <dbReference type="NCBI Taxonomy" id="2862362"/>
    <lineage>
        <taxon>Eukaryota</taxon>
        <taxon>Fungi</taxon>
        <taxon>Dikarya</taxon>
        <taxon>Basidiomycota</taxon>
        <taxon>Agaricomycotina</taxon>
        <taxon>Agaricomycetes</taxon>
        <taxon>Agaricomycetidae</taxon>
        <taxon>Agaricales</taxon>
        <taxon>Marasmiineae</taxon>
        <taxon>Mycenaceae</taxon>
        <taxon>Favolaschia</taxon>
    </lineage>
</organism>
<name>A0AAW0A8I2_9AGAR</name>
<feature type="compositionally biased region" description="Basic and acidic residues" evidence="1">
    <location>
        <begin position="362"/>
        <end position="377"/>
    </location>
</feature>
<feature type="compositionally biased region" description="Basic residues" evidence="1">
    <location>
        <begin position="412"/>
        <end position="426"/>
    </location>
</feature>
<feature type="region of interest" description="Disordered" evidence="1">
    <location>
        <begin position="362"/>
        <end position="445"/>
    </location>
</feature>
<gene>
    <name evidence="2" type="ORF">R3P38DRAFT_3215061</name>
</gene>
<comment type="caution">
    <text evidence="2">The sequence shown here is derived from an EMBL/GenBank/DDBJ whole genome shotgun (WGS) entry which is preliminary data.</text>
</comment>
<feature type="compositionally biased region" description="Low complexity" evidence="1">
    <location>
        <begin position="1"/>
        <end position="11"/>
    </location>
</feature>
<dbReference type="AlphaFoldDB" id="A0AAW0A8I2"/>
<proteinExistence type="predicted"/>
<evidence type="ECO:0000313" key="2">
    <source>
        <dbReference type="EMBL" id="KAK7005428.1"/>
    </source>
</evidence>
<dbReference type="EMBL" id="JAWWNJ010000078">
    <property type="protein sequence ID" value="KAK7005428.1"/>
    <property type="molecule type" value="Genomic_DNA"/>
</dbReference>
<sequence>MLFVDSSNLIDSDSESELSSEAGVSPVPTAPVQPPVPPPVPHNPGLPPAAANVPELVHVNFFDMNRPQDQPSEVPVLRSNVRISTEVNTGNGQVEYVASLAQLLPTAFQNACPIKERGGRIYCPNFRGAAAPLHIGKVEAIVEGTAKPLQLQVVDSYTLRHTNGDLFCDVFVDNTERVAAGNSTEDAALGGALSNDGPAEVPHPIEQPPEFTGAGSDIPLQIARARAANNTVSREVLVMYLTSVLKAAVPGLRDNWPRATTAGIVLERYMVEEQVVEFLRPWSRSSGGYVFPAGHGRFSDVHFIREDFLAAMNLKSSSSSNDGQLFAPENLVHWPEAKTWYDSKGQINKDLFDRMRTAEFKRQLKDRRENPIRDRHSGSRTRRRSPPSSPEAASLRKYQRSASVSSDEAREHRHHRKASSKKRRGRSITSENMDDQVAFHSGYTY</sequence>
<keyword evidence="3" id="KW-1185">Reference proteome</keyword>
<reference evidence="2 3" key="1">
    <citation type="journal article" date="2024" name="J Genomics">
        <title>Draft genome sequencing and assembly of Favolaschia claudopus CIRM-BRFM 2984 isolated from oak limbs.</title>
        <authorList>
            <person name="Navarro D."/>
            <person name="Drula E."/>
            <person name="Chaduli D."/>
            <person name="Cazenave R."/>
            <person name="Ahrendt S."/>
            <person name="Wang J."/>
            <person name="Lipzen A."/>
            <person name="Daum C."/>
            <person name="Barry K."/>
            <person name="Grigoriev I.V."/>
            <person name="Favel A."/>
            <person name="Rosso M.N."/>
            <person name="Martin F."/>
        </authorList>
    </citation>
    <scope>NUCLEOTIDE SEQUENCE [LARGE SCALE GENOMIC DNA]</scope>
    <source>
        <strain evidence="2 3">CIRM-BRFM 2984</strain>
    </source>
</reference>
<evidence type="ECO:0000256" key="1">
    <source>
        <dbReference type="SAM" id="MobiDB-lite"/>
    </source>
</evidence>
<dbReference type="Proteomes" id="UP001362999">
    <property type="component" value="Unassembled WGS sequence"/>
</dbReference>
<protein>
    <submittedName>
        <fullName evidence="2">Uncharacterized protein</fullName>
    </submittedName>
</protein>